<dbReference type="Proteomes" id="UP000663877">
    <property type="component" value="Unassembled WGS sequence"/>
</dbReference>
<name>A0A813Z679_9BILA</name>
<accession>A0A813Z679</accession>
<protein>
    <submittedName>
        <fullName evidence="2">Uncharacterized protein</fullName>
    </submittedName>
</protein>
<dbReference type="GO" id="GO:0007018">
    <property type="term" value="P:microtubule-based movement"/>
    <property type="evidence" value="ECO:0007669"/>
    <property type="project" value="InterPro"/>
</dbReference>
<sequence length="172" mass="20167">MVVVEQQIRAHKSQTRRTVQLKRLLPQYELAQEKNLYKFTKAEKSVGDALAAIILILESPTADITWQKGVKRQLANLDRFIEGTQLFDKMNLTEEHIILISAIIDNVTIENSSLNQTSYYNAILTFYKWVKRILQYHTLLLEKVRPIHQKYKEIEEDVLEQDQKLILLDSKN</sequence>
<dbReference type="EMBL" id="CAJNOM010000041">
    <property type="protein sequence ID" value="CAF0893898.1"/>
    <property type="molecule type" value="Genomic_DNA"/>
</dbReference>
<dbReference type="Proteomes" id="UP000663832">
    <property type="component" value="Unassembled WGS sequence"/>
</dbReference>
<dbReference type="InterPro" id="IPR026983">
    <property type="entry name" value="DHC"/>
</dbReference>
<dbReference type="GO" id="GO:0051959">
    <property type="term" value="F:dynein light intermediate chain binding"/>
    <property type="evidence" value="ECO:0007669"/>
    <property type="project" value="InterPro"/>
</dbReference>
<dbReference type="Gene3D" id="1.20.920.60">
    <property type="match status" value="1"/>
</dbReference>
<evidence type="ECO:0000313" key="3">
    <source>
        <dbReference type="EMBL" id="CAF0963542.1"/>
    </source>
</evidence>
<evidence type="ECO:0000313" key="2">
    <source>
        <dbReference type="EMBL" id="CAF0893898.1"/>
    </source>
</evidence>
<dbReference type="GO" id="GO:0045505">
    <property type="term" value="F:dynein intermediate chain binding"/>
    <property type="evidence" value="ECO:0007669"/>
    <property type="project" value="InterPro"/>
</dbReference>
<dbReference type="EMBL" id="CAJNOM010000065">
    <property type="protein sequence ID" value="CAF0963542.1"/>
    <property type="molecule type" value="Genomic_DNA"/>
</dbReference>
<dbReference type="EMBL" id="CAJNOI010000029">
    <property type="protein sequence ID" value="CAF0874534.1"/>
    <property type="molecule type" value="Genomic_DNA"/>
</dbReference>
<reference evidence="2" key="1">
    <citation type="submission" date="2021-02" db="EMBL/GenBank/DDBJ databases">
        <authorList>
            <person name="Nowell W R."/>
        </authorList>
    </citation>
    <scope>NUCLEOTIDE SEQUENCE</scope>
</reference>
<dbReference type="GO" id="GO:0030286">
    <property type="term" value="C:dynein complex"/>
    <property type="evidence" value="ECO:0007669"/>
    <property type="project" value="InterPro"/>
</dbReference>
<evidence type="ECO:0000313" key="4">
    <source>
        <dbReference type="Proteomes" id="UP000663832"/>
    </source>
</evidence>
<dbReference type="AlphaFoldDB" id="A0A813Z679"/>
<gene>
    <name evidence="1" type="ORF">BJG266_LOCUS9083</name>
    <name evidence="3" type="ORF">QVE165_LOCUS12892</name>
    <name evidence="2" type="ORF">QVE165_LOCUS9097</name>
</gene>
<dbReference type="PANTHER" id="PTHR46961:SF21">
    <property type="entry name" value="LOW QUALITY PROTEIN: DYNEIN BETA CHAIN, FLAGELLAR OUTER ARM-LIKE"/>
    <property type="match status" value="1"/>
</dbReference>
<dbReference type="PANTHER" id="PTHR46961">
    <property type="entry name" value="DYNEIN HEAVY CHAIN 1, AXONEMAL-LIKE PROTEIN"/>
    <property type="match status" value="1"/>
</dbReference>
<proteinExistence type="predicted"/>
<organism evidence="2 4">
    <name type="scientific">Adineta steineri</name>
    <dbReference type="NCBI Taxonomy" id="433720"/>
    <lineage>
        <taxon>Eukaryota</taxon>
        <taxon>Metazoa</taxon>
        <taxon>Spiralia</taxon>
        <taxon>Gnathifera</taxon>
        <taxon>Rotifera</taxon>
        <taxon>Eurotatoria</taxon>
        <taxon>Bdelloidea</taxon>
        <taxon>Adinetida</taxon>
        <taxon>Adinetidae</taxon>
        <taxon>Adineta</taxon>
    </lineage>
</organism>
<comment type="caution">
    <text evidence="2">The sequence shown here is derived from an EMBL/GenBank/DDBJ whole genome shotgun (WGS) entry which is preliminary data.</text>
</comment>
<evidence type="ECO:0000313" key="1">
    <source>
        <dbReference type="EMBL" id="CAF0874534.1"/>
    </source>
</evidence>
<keyword evidence="4" id="KW-1185">Reference proteome</keyword>